<accession>A0A516X4X8</accession>
<feature type="region of interest" description="Disordered" evidence="1">
    <location>
        <begin position="228"/>
        <end position="249"/>
    </location>
</feature>
<protein>
    <submittedName>
        <fullName evidence="2">Uncharacterized protein</fullName>
    </submittedName>
</protein>
<dbReference type="KEGG" id="toy:FO059_13270"/>
<evidence type="ECO:0000256" key="1">
    <source>
        <dbReference type="SAM" id="MobiDB-lite"/>
    </source>
</evidence>
<gene>
    <name evidence="2" type="ORF">FO059_13270</name>
</gene>
<dbReference type="EMBL" id="CP041765">
    <property type="protein sequence ID" value="QDQ98104.1"/>
    <property type="molecule type" value="Genomic_DNA"/>
</dbReference>
<dbReference type="RefSeq" id="WP_143909451.1">
    <property type="nucleotide sequence ID" value="NZ_CP041765.1"/>
</dbReference>
<sequence length="249" mass="26442">MNSPHARQIATTYKAIGATLPESVRNALANADTVRNADIRTGGLDLIAPAIADAVLAGTDPVDDPAVQRAVTVQAFGGPTGDGLDRALQRVMDERTTTAIRGEMDAILGGLADAAQQAGQQLSAARRILGDVELDDETTIIRLGADAVRAWADARDAVATLRIIMAGWQALNTLCRFASDALPPILALTDADLDHVEQLGRRADAWTLVRSDLSIELADATTARERMTKISEQRAAREADQSRARGSLL</sequence>
<keyword evidence="3" id="KW-1185">Reference proteome</keyword>
<dbReference type="AlphaFoldDB" id="A0A516X4X8"/>
<reference evidence="2 3" key="2">
    <citation type="submission" date="2019-07" db="EMBL/GenBank/DDBJ databases">
        <authorList>
            <person name="Huang Y."/>
        </authorList>
    </citation>
    <scope>NUCLEOTIDE SEQUENCE [LARGE SCALE GENOMIC DNA]</scope>
    <source>
        <strain evidence="2 3">HY188</strain>
    </source>
</reference>
<feature type="compositionally biased region" description="Basic and acidic residues" evidence="1">
    <location>
        <begin position="228"/>
        <end position="243"/>
    </location>
</feature>
<reference evidence="2 3" key="1">
    <citation type="submission" date="2019-07" db="EMBL/GenBank/DDBJ databases">
        <title>Tomitella cavernea sp. nov., an actinomycete isolated from soil.</title>
        <authorList>
            <person name="Cheng J."/>
        </authorList>
    </citation>
    <scope>NUCLEOTIDE SEQUENCE [LARGE SCALE GENOMIC DNA]</scope>
    <source>
        <strain evidence="2 3">HY188</strain>
    </source>
</reference>
<dbReference type="Proteomes" id="UP000317344">
    <property type="component" value="Chromosome"/>
</dbReference>
<evidence type="ECO:0000313" key="3">
    <source>
        <dbReference type="Proteomes" id="UP000317344"/>
    </source>
</evidence>
<name>A0A516X4X8_9ACTN</name>
<organism evidence="2 3">
    <name type="scientific">Tomitella fengzijianii</name>
    <dbReference type="NCBI Taxonomy" id="2597660"/>
    <lineage>
        <taxon>Bacteria</taxon>
        <taxon>Bacillati</taxon>
        <taxon>Actinomycetota</taxon>
        <taxon>Actinomycetes</taxon>
        <taxon>Mycobacteriales</taxon>
        <taxon>Tomitella</taxon>
    </lineage>
</organism>
<evidence type="ECO:0000313" key="2">
    <source>
        <dbReference type="EMBL" id="QDQ98104.1"/>
    </source>
</evidence>
<proteinExistence type="predicted"/>